<dbReference type="GO" id="GO:0016491">
    <property type="term" value="F:oxidoreductase activity"/>
    <property type="evidence" value="ECO:0007669"/>
    <property type="project" value="UniProtKB-KW"/>
</dbReference>
<organism evidence="9 10">
    <name type="scientific">Nocardia cyriacigeorgica</name>
    <dbReference type="NCBI Taxonomy" id="135487"/>
    <lineage>
        <taxon>Bacteria</taxon>
        <taxon>Bacillati</taxon>
        <taxon>Actinomycetota</taxon>
        <taxon>Actinomycetes</taxon>
        <taxon>Mycobacteriales</taxon>
        <taxon>Nocardiaceae</taxon>
        <taxon>Nocardia</taxon>
    </lineage>
</organism>
<feature type="chain" id="PRO_5043310269" evidence="5">
    <location>
        <begin position="31"/>
        <end position="520"/>
    </location>
</feature>
<dbReference type="InterPro" id="IPR001117">
    <property type="entry name" value="Cu-oxidase_2nd"/>
</dbReference>
<dbReference type="Pfam" id="PF07732">
    <property type="entry name" value="Cu-oxidase_3"/>
    <property type="match status" value="1"/>
</dbReference>
<feature type="region of interest" description="Disordered" evidence="4">
    <location>
        <begin position="34"/>
        <end position="57"/>
    </location>
</feature>
<proteinExistence type="predicted"/>
<dbReference type="InterPro" id="IPR002355">
    <property type="entry name" value="Cu_oxidase_Cu_BS"/>
</dbReference>
<dbReference type="PANTHER" id="PTHR11709">
    <property type="entry name" value="MULTI-COPPER OXIDASE"/>
    <property type="match status" value="1"/>
</dbReference>
<dbReference type="InterPro" id="IPR045087">
    <property type="entry name" value="Cu-oxidase_fam"/>
</dbReference>
<evidence type="ECO:0000313" key="9">
    <source>
        <dbReference type="EMBL" id="NEW32355.1"/>
    </source>
</evidence>
<dbReference type="Pfam" id="PF00394">
    <property type="entry name" value="Cu-oxidase"/>
    <property type="match status" value="1"/>
</dbReference>
<dbReference type="GO" id="GO:0005507">
    <property type="term" value="F:copper ion binding"/>
    <property type="evidence" value="ECO:0007669"/>
    <property type="project" value="InterPro"/>
</dbReference>
<name>A0A2L2JLY9_9NOCA</name>
<evidence type="ECO:0000259" key="6">
    <source>
        <dbReference type="Pfam" id="PF00394"/>
    </source>
</evidence>
<dbReference type="InterPro" id="IPR011706">
    <property type="entry name" value="Cu-oxidase_C"/>
</dbReference>
<protein>
    <submittedName>
        <fullName evidence="9">Multicopper oxidase family protein</fullName>
    </submittedName>
</protein>
<dbReference type="Pfam" id="PF07731">
    <property type="entry name" value="Cu-oxidase_2"/>
    <property type="match status" value="1"/>
</dbReference>
<dbReference type="PROSITE" id="PS00080">
    <property type="entry name" value="MULTICOPPER_OXIDASE2"/>
    <property type="match status" value="1"/>
</dbReference>
<dbReference type="PROSITE" id="PS00079">
    <property type="entry name" value="MULTICOPPER_OXIDASE1"/>
    <property type="match status" value="1"/>
</dbReference>
<evidence type="ECO:0000256" key="1">
    <source>
        <dbReference type="ARBA" id="ARBA00022723"/>
    </source>
</evidence>
<sequence length="520" mass="55831">MSSPPNLGMLRTRRNFLALSAGAGTAALLAACGNSTSPQRSPVGPDSEAVRSAEDTRRSATAAVREVSLRPAPSTVDLGGVQVQTWTYDGSLPGREIRLRRGEVLRAELSNALPAPTTVHWHGIALRNDMDGVPEITQDPIAAGANFRYEFTVPDAGTYFFHPHVGVQLDRGLYAPLIIEDPDEGSDYDTEAVIVLDDWLDGVDGRDPDKELARLREQGMAGMDMGGQSGGMDHGGMSMSGSAPMSAPSDPAMPLGTDTGDVQYPYYLINGRLGTDPVVLQGRPGQRMRLRIINAASDTAFRVALGGHQLRVTHTDGFPVDPVSTANILIGMGERYDAVVELGDGVFPLVASAEGKTGQGFALIRTGSGTPPPPDARPTELAAIPLSADRLSAAEAVRLPDRKPDQILDVVLEADVNKYIWTINGKAFPDHAPLDVTAGQRVRLRFNNKTMMWHPMHLHGHTFQVVTGSGAGPRKDTLIVVPNQTVEVDFDTDNPGQWMLHCHNVYHGEAGMMAVVSYEQ</sequence>
<accession>A0A2L2JLY9</accession>
<feature type="compositionally biased region" description="Low complexity" evidence="4">
    <location>
        <begin position="235"/>
        <end position="249"/>
    </location>
</feature>
<dbReference type="RefSeq" id="WP_054811688.1">
    <property type="nucleotide sequence ID" value="NZ_CP026746.1"/>
</dbReference>
<feature type="domain" description="Plastocyanin-like" evidence="8">
    <location>
        <begin position="78"/>
        <end position="183"/>
    </location>
</feature>
<dbReference type="CDD" id="cd13870">
    <property type="entry name" value="CuRO_2_CopA_like_1"/>
    <property type="match status" value="1"/>
</dbReference>
<dbReference type="GeneID" id="57067682"/>
<feature type="signal peptide" evidence="5">
    <location>
        <begin position="1"/>
        <end position="30"/>
    </location>
</feature>
<dbReference type="PROSITE" id="PS51318">
    <property type="entry name" value="TAT"/>
    <property type="match status" value="1"/>
</dbReference>
<keyword evidence="2" id="KW-0560">Oxidoreductase</keyword>
<dbReference type="SUPFAM" id="SSF49503">
    <property type="entry name" value="Cupredoxins"/>
    <property type="match status" value="3"/>
</dbReference>
<keyword evidence="5" id="KW-0732">Signal</keyword>
<dbReference type="InterPro" id="IPR033138">
    <property type="entry name" value="Cu_oxidase_CS"/>
</dbReference>
<dbReference type="PANTHER" id="PTHR11709:SF394">
    <property type="entry name" value="FI03373P-RELATED"/>
    <property type="match status" value="1"/>
</dbReference>
<evidence type="ECO:0000313" key="10">
    <source>
        <dbReference type="Proteomes" id="UP000471166"/>
    </source>
</evidence>
<dbReference type="Gene3D" id="2.60.40.420">
    <property type="entry name" value="Cupredoxins - blue copper proteins"/>
    <property type="match status" value="3"/>
</dbReference>
<feature type="compositionally biased region" description="Basic and acidic residues" evidence="4">
    <location>
        <begin position="48"/>
        <end position="57"/>
    </location>
</feature>
<evidence type="ECO:0000256" key="4">
    <source>
        <dbReference type="SAM" id="MobiDB-lite"/>
    </source>
</evidence>
<dbReference type="InterPro" id="IPR011707">
    <property type="entry name" value="Cu-oxidase-like_N"/>
</dbReference>
<feature type="domain" description="Plastocyanin-like" evidence="7">
    <location>
        <begin position="410"/>
        <end position="517"/>
    </location>
</feature>
<feature type="region of interest" description="Disordered" evidence="4">
    <location>
        <begin position="228"/>
        <end position="249"/>
    </location>
</feature>
<dbReference type="InterPro" id="IPR006311">
    <property type="entry name" value="TAT_signal"/>
</dbReference>
<keyword evidence="3" id="KW-0186">Copper</keyword>
<dbReference type="InterPro" id="IPR008972">
    <property type="entry name" value="Cupredoxin"/>
</dbReference>
<gene>
    <name evidence="9" type="ORF">GV791_07250</name>
</gene>
<dbReference type="AlphaFoldDB" id="A0A2L2JLY9"/>
<reference evidence="9 10" key="1">
    <citation type="submission" date="2020-01" db="EMBL/GenBank/DDBJ databases">
        <title>Genetics and antimicrobial susceptibilities of Nocardia species isolated from the soil; a comparison with species isolated from humans.</title>
        <authorList>
            <person name="Carrasco G."/>
            <person name="Monzon S."/>
            <person name="Sansegundo M."/>
            <person name="Garcia E."/>
            <person name="Garrido N."/>
            <person name="Medina M.J."/>
            <person name="Villalon P."/>
            <person name="Ramirez-Arocha A.C."/>
            <person name="Jimenez P."/>
            <person name="Cuesta I."/>
            <person name="Valdezate S."/>
        </authorList>
    </citation>
    <scope>NUCLEOTIDE SEQUENCE [LARGE SCALE GENOMIC DNA]</scope>
    <source>
        <strain evidence="9 10">CNM20110626</strain>
    </source>
</reference>
<evidence type="ECO:0000259" key="7">
    <source>
        <dbReference type="Pfam" id="PF07731"/>
    </source>
</evidence>
<evidence type="ECO:0000256" key="5">
    <source>
        <dbReference type="SAM" id="SignalP"/>
    </source>
</evidence>
<feature type="domain" description="Plastocyanin-like" evidence="6">
    <location>
        <begin position="267"/>
        <end position="363"/>
    </location>
</feature>
<dbReference type="CDD" id="cd13861">
    <property type="entry name" value="CuRO_1_CumA_like"/>
    <property type="match status" value="1"/>
</dbReference>
<evidence type="ECO:0000256" key="3">
    <source>
        <dbReference type="ARBA" id="ARBA00023008"/>
    </source>
</evidence>
<keyword evidence="1" id="KW-0479">Metal-binding</keyword>
<evidence type="ECO:0000256" key="2">
    <source>
        <dbReference type="ARBA" id="ARBA00023002"/>
    </source>
</evidence>
<dbReference type="CDD" id="cd13896">
    <property type="entry name" value="CuRO_3_CopA"/>
    <property type="match status" value="1"/>
</dbReference>
<dbReference type="InterPro" id="IPR034279">
    <property type="entry name" value="CuRO_3_CopA"/>
</dbReference>
<evidence type="ECO:0000259" key="8">
    <source>
        <dbReference type="Pfam" id="PF07732"/>
    </source>
</evidence>
<dbReference type="EMBL" id="JAAGVB010000008">
    <property type="protein sequence ID" value="NEW32355.1"/>
    <property type="molecule type" value="Genomic_DNA"/>
</dbReference>
<dbReference type="Proteomes" id="UP000471166">
    <property type="component" value="Unassembled WGS sequence"/>
</dbReference>
<comment type="caution">
    <text evidence="9">The sequence shown here is derived from an EMBL/GenBank/DDBJ whole genome shotgun (WGS) entry which is preliminary data.</text>
</comment>